<accession>M1QF78</accession>
<protein>
    <submittedName>
        <fullName evidence="1">Uncharacterized protein</fullName>
    </submittedName>
</protein>
<evidence type="ECO:0000313" key="2">
    <source>
        <dbReference type="Proteomes" id="UP000011718"/>
    </source>
</evidence>
<dbReference type="BioCyc" id="MMAZ1236903:G139K-200-MONOMER"/>
<gene>
    <name evidence="1" type="ORF">MmTuc01_0201</name>
</gene>
<dbReference type="AlphaFoldDB" id="M1QF78"/>
<reference evidence="1 2" key="1">
    <citation type="journal article" date="2013" name="Genome Announc.">
        <title>Complete Genome of a Methanosarcina mazei Strain Isolated from Sediment Samples from an Amazonian Flooded Area.</title>
        <authorList>
            <person name="Assis das Gracas D."/>
            <person name="Thiago Juca Ramos R."/>
            <person name="Vieira Araujo A.C."/>
            <person name="Zahlouth R."/>
            <person name="Ribeiro Carneiro A."/>
            <person name="Souza Lopes T."/>
            <person name="Azevedo Barauna R."/>
            <person name="Azevedo V."/>
            <person name="Cruz Schneider M.P."/>
            <person name="Pellizari V.H."/>
            <person name="Silva A."/>
        </authorList>
    </citation>
    <scope>NUCLEOTIDE SEQUENCE [LARGE SCALE GENOMIC DNA]</scope>
    <source>
        <strain evidence="1 2">Tuc01</strain>
    </source>
</reference>
<organism evidence="1 2">
    <name type="scientific">Methanosarcina mazei Tuc01</name>
    <dbReference type="NCBI Taxonomy" id="1236903"/>
    <lineage>
        <taxon>Archaea</taxon>
        <taxon>Methanobacteriati</taxon>
        <taxon>Methanobacteriota</taxon>
        <taxon>Stenosarchaea group</taxon>
        <taxon>Methanomicrobia</taxon>
        <taxon>Methanosarcinales</taxon>
        <taxon>Methanosarcinaceae</taxon>
        <taxon>Methanosarcina</taxon>
    </lineage>
</organism>
<name>M1QF78_METMZ</name>
<proteinExistence type="predicted"/>
<evidence type="ECO:0000313" key="1">
    <source>
        <dbReference type="EMBL" id="AGF95654.1"/>
    </source>
</evidence>
<dbReference type="EMBL" id="CP004144">
    <property type="protein sequence ID" value="AGF95654.1"/>
    <property type="molecule type" value="Genomic_DNA"/>
</dbReference>
<dbReference type="HOGENOM" id="CLU_3302725_0_0_2"/>
<dbReference type="KEGG" id="mmaz:MmTuc01_0201"/>
<sequence length="39" mass="4532">MFLYLIRNPFCFMDVIRKCLGSPTIKISEFSPINCISFS</sequence>
<dbReference type="Proteomes" id="UP000011718">
    <property type="component" value="Chromosome"/>
</dbReference>